<protein>
    <recommendedName>
        <fullName evidence="2">Reverse transcriptase domain-containing protein</fullName>
    </recommendedName>
</protein>
<reference evidence="1" key="1">
    <citation type="submission" date="2014-12" db="EMBL/GenBank/DDBJ databases">
        <title>Insight into the proteome of Arion vulgaris.</title>
        <authorList>
            <person name="Aradska J."/>
            <person name="Bulat T."/>
            <person name="Smidak R."/>
            <person name="Sarate P."/>
            <person name="Gangsoo J."/>
            <person name="Sialana F."/>
            <person name="Bilban M."/>
            <person name="Lubec G."/>
        </authorList>
    </citation>
    <scope>NUCLEOTIDE SEQUENCE</scope>
    <source>
        <tissue evidence="1">Skin</tissue>
    </source>
</reference>
<sequence length="73" mass="8661">MKLLIKVMLDMMKEIIDQRLRDEHAGFWKDSSSNDQIVSLRIIVEQTMEWQTPLYVCLIDLEKAFDSNCRQSI</sequence>
<evidence type="ECO:0008006" key="2">
    <source>
        <dbReference type="Google" id="ProtNLM"/>
    </source>
</evidence>
<proteinExistence type="predicted"/>
<dbReference type="AlphaFoldDB" id="A0A0B7B873"/>
<evidence type="ECO:0000313" key="1">
    <source>
        <dbReference type="EMBL" id="CEK88476.1"/>
    </source>
</evidence>
<organism evidence="1">
    <name type="scientific">Arion vulgaris</name>
    <dbReference type="NCBI Taxonomy" id="1028688"/>
    <lineage>
        <taxon>Eukaryota</taxon>
        <taxon>Metazoa</taxon>
        <taxon>Spiralia</taxon>
        <taxon>Lophotrochozoa</taxon>
        <taxon>Mollusca</taxon>
        <taxon>Gastropoda</taxon>
        <taxon>Heterobranchia</taxon>
        <taxon>Euthyneura</taxon>
        <taxon>Panpulmonata</taxon>
        <taxon>Eupulmonata</taxon>
        <taxon>Stylommatophora</taxon>
        <taxon>Helicina</taxon>
        <taxon>Arionoidea</taxon>
        <taxon>Arionidae</taxon>
        <taxon>Arion</taxon>
    </lineage>
</organism>
<dbReference type="EMBL" id="HACG01041611">
    <property type="protein sequence ID" value="CEK88476.1"/>
    <property type="molecule type" value="Transcribed_RNA"/>
</dbReference>
<gene>
    <name evidence="1" type="primary">ORF165518</name>
</gene>
<name>A0A0B7B873_9EUPU</name>
<accession>A0A0B7B873</accession>